<keyword evidence="9" id="KW-1185">Reference proteome</keyword>
<evidence type="ECO:0000256" key="4">
    <source>
        <dbReference type="ARBA" id="ARBA00023136"/>
    </source>
</evidence>
<feature type="domain" description="Methylamine utilisation protein MauE" evidence="7">
    <location>
        <begin position="44"/>
        <end position="167"/>
    </location>
</feature>
<name>A0A8J3W3V4_9ACTN</name>
<feature type="transmembrane region" description="Helical" evidence="5">
    <location>
        <begin position="34"/>
        <end position="55"/>
    </location>
</feature>
<evidence type="ECO:0000259" key="7">
    <source>
        <dbReference type="Pfam" id="PF07291"/>
    </source>
</evidence>
<keyword evidence="2 5" id="KW-0812">Transmembrane</keyword>
<evidence type="ECO:0000313" key="8">
    <source>
        <dbReference type="EMBL" id="GIH75167.1"/>
    </source>
</evidence>
<sequence length="343" mass="35980">MTQVTQVTDMASTAAMAAAGSARAAEVTEMAQLATTVAAAQLPVLSVLLVLGATAKVRTVSKGTQPGGMSGLGPAVLLAERWHAPAMLGCAAAETVLLGGLMATGHPFFRWGAIAFFTISTYVLWELRRRRPDAGCGCFGDVSAVPVGARSLARTMVLTAMAAGTVWAGPVPGWTVLAGISWIKALAVVAGLLIVAALSPELEEIAARLRYRAPCEHRPADPAKAEARLRSSAVWRSHAGLLAGTEPIDSWRELCWRFFVYPGVLPGLHSGRGYPGEPVDVVFAIRLSGRRPAVRAAVVDAAGRTVDVEGRELVAVTDRQARTQHDAALYGSLASPLESRIEG</sequence>
<dbReference type="InterPro" id="IPR009908">
    <property type="entry name" value="Methylamine_util_MauE"/>
</dbReference>
<evidence type="ECO:0000313" key="9">
    <source>
        <dbReference type="Proteomes" id="UP000616724"/>
    </source>
</evidence>
<proteinExistence type="predicted"/>
<dbReference type="Proteomes" id="UP000616724">
    <property type="component" value="Unassembled WGS sequence"/>
</dbReference>
<dbReference type="AlphaFoldDB" id="A0A8J3W3V4"/>
<dbReference type="GO" id="GO:0016020">
    <property type="term" value="C:membrane"/>
    <property type="evidence" value="ECO:0007669"/>
    <property type="project" value="UniProtKB-SubCell"/>
</dbReference>
<feature type="transmembrane region" description="Helical" evidence="5">
    <location>
        <begin position="108"/>
        <end position="125"/>
    </location>
</feature>
<protein>
    <recommendedName>
        <fullName evidence="7">Methylamine utilisation protein MauE domain-containing protein</fullName>
    </recommendedName>
</protein>
<feature type="chain" id="PRO_5039717241" description="Methylamine utilisation protein MauE domain-containing protein" evidence="6">
    <location>
        <begin position="25"/>
        <end position="343"/>
    </location>
</feature>
<feature type="signal peptide" evidence="6">
    <location>
        <begin position="1"/>
        <end position="24"/>
    </location>
</feature>
<evidence type="ECO:0000256" key="3">
    <source>
        <dbReference type="ARBA" id="ARBA00022989"/>
    </source>
</evidence>
<evidence type="ECO:0000256" key="5">
    <source>
        <dbReference type="SAM" id="Phobius"/>
    </source>
</evidence>
<reference evidence="8 9" key="1">
    <citation type="submission" date="2021-01" db="EMBL/GenBank/DDBJ databases">
        <title>Whole genome shotgun sequence of Planobispora longispora NBRC 13918.</title>
        <authorList>
            <person name="Komaki H."/>
            <person name="Tamura T."/>
        </authorList>
    </citation>
    <scope>NUCLEOTIDE SEQUENCE [LARGE SCALE GENOMIC DNA]</scope>
    <source>
        <strain evidence="8 9">NBRC 13918</strain>
    </source>
</reference>
<keyword evidence="4 5" id="KW-0472">Membrane</keyword>
<evidence type="ECO:0000256" key="6">
    <source>
        <dbReference type="SAM" id="SignalP"/>
    </source>
</evidence>
<dbReference type="Pfam" id="PF07291">
    <property type="entry name" value="MauE"/>
    <property type="match status" value="1"/>
</dbReference>
<keyword evidence="6" id="KW-0732">Signal</keyword>
<dbReference type="RefSeq" id="WP_203889867.1">
    <property type="nucleotide sequence ID" value="NZ_BOOH01000014.1"/>
</dbReference>
<feature type="transmembrane region" description="Helical" evidence="5">
    <location>
        <begin position="176"/>
        <end position="198"/>
    </location>
</feature>
<evidence type="ECO:0000256" key="1">
    <source>
        <dbReference type="ARBA" id="ARBA00004141"/>
    </source>
</evidence>
<evidence type="ECO:0000256" key="2">
    <source>
        <dbReference type="ARBA" id="ARBA00022692"/>
    </source>
</evidence>
<organism evidence="8 9">
    <name type="scientific">Planobispora longispora</name>
    <dbReference type="NCBI Taxonomy" id="28887"/>
    <lineage>
        <taxon>Bacteria</taxon>
        <taxon>Bacillati</taxon>
        <taxon>Actinomycetota</taxon>
        <taxon>Actinomycetes</taxon>
        <taxon>Streptosporangiales</taxon>
        <taxon>Streptosporangiaceae</taxon>
        <taxon>Planobispora</taxon>
    </lineage>
</organism>
<accession>A0A8J3W3V4</accession>
<feature type="transmembrane region" description="Helical" evidence="5">
    <location>
        <begin position="152"/>
        <end position="170"/>
    </location>
</feature>
<comment type="caution">
    <text evidence="8">The sequence shown here is derived from an EMBL/GenBank/DDBJ whole genome shotgun (WGS) entry which is preliminary data.</text>
</comment>
<dbReference type="GO" id="GO:0030416">
    <property type="term" value="P:methylamine metabolic process"/>
    <property type="evidence" value="ECO:0007669"/>
    <property type="project" value="InterPro"/>
</dbReference>
<comment type="subcellular location">
    <subcellularLocation>
        <location evidence="1">Membrane</location>
        <topology evidence="1">Multi-pass membrane protein</topology>
    </subcellularLocation>
</comment>
<dbReference type="EMBL" id="BOOH01000014">
    <property type="protein sequence ID" value="GIH75167.1"/>
    <property type="molecule type" value="Genomic_DNA"/>
</dbReference>
<keyword evidence="3 5" id="KW-1133">Transmembrane helix</keyword>
<gene>
    <name evidence="8" type="ORF">Plo01_15960</name>
</gene>